<feature type="coiled-coil region" evidence="8">
    <location>
        <begin position="141"/>
        <end position="222"/>
    </location>
</feature>
<dbReference type="Proteomes" id="UP000694406">
    <property type="component" value="Unplaced"/>
</dbReference>
<evidence type="ECO:0000256" key="4">
    <source>
        <dbReference type="ARBA" id="ARBA00023069"/>
    </source>
</evidence>
<dbReference type="InterPro" id="IPR043597">
    <property type="entry name" value="TPH_dom"/>
</dbReference>
<dbReference type="GO" id="GO:0016208">
    <property type="term" value="F:AMP binding"/>
    <property type="evidence" value="ECO:0007669"/>
    <property type="project" value="Ensembl"/>
</dbReference>
<dbReference type="InterPro" id="IPR033253">
    <property type="entry name" value="CFAP45"/>
</dbReference>
<name>A0A8C5RM40_LATLA</name>
<dbReference type="Pfam" id="PF13868">
    <property type="entry name" value="TPH"/>
    <property type="match status" value="1"/>
</dbReference>
<evidence type="ECO:0000256" key="2">
    <source>
        <dbReference type="ARBA" id="ARBA00022846"/>
    </source>
</evidence>
<proteinExistence type="inferred from homology"/>
<sequence>MVRPAGTSFPPLRPRNAGLIGSSDDGPSSVCSLGSLSNASSARSRSHSRTRYRTKAASSEVDESLFGLSKNVQLSRPGSPVVILRDTGSARGKPLGWGRKPETIRLITRDLIRDLVVPTVDPSGESLIISPEDFRRIKESSQVLTKEEQEAQQTVARAEREATIVAVNERKKSMKLKEILRKKNEKLNDLEEEAKKRAQYLLDRANNLRMEQEDEIKTLGEIILEAKCHAIRDAQILEKKQIDKEMSGEEMRVDHLMEVERQKANQMQDELERKRKEELYRGRRHLIEQIEKNEEMRAMKAEQRDQEAQDMLEYLERLQFEDEREMERRRLERLRIQAEIRNINDENQRRKEEKLNQERMADMRVLEYQRQKMAREAEFEAEQEKTRREKEMETARLRALQEKAQDHQAEQHALRAKRNQEATEREWRRKEKDAVQKKLQTEAMLKQSRLEQVAQKEHNLAIQVQRDRAEFERIVRIQREQIEKERKEHERRVALQMTHADELRRQVREHQQKQVQERIAIFEEGKRLKEEARRRSDRLNEIKRRKLDELRAAGLPEKYCVQVERKAFVQSVH</sequence>
<protein>
    <recommendedName>
        <fullName evidence="7">Cilia- and flagella-associated protein 45</fullName>
    </recommendedName>
</protein>
<evidence type="ECO:0000256" key="3">
    <source>
        <dbReference type="ARBA" id="ARBA00023054"/>
    </source>
</evidence>
<reference evidence="11" key="1">
    <citation type="submission" date="2025-08" db="UniProtKB">
        <authorList>
            <consortium name="Ensembl"/>
        </authorList>
    </citation>
    <scope>IDENTIFICATION</scope>
</reference>
<feature type="compositionally biased region" description="Low complexity" evidence="9">
    <location>
        <begin position="28"/>
        <end position="43"/>
    </location>
</feature>
<keyword evidence="2" id="KW-0282">Flagellum</keyword>
<evidence type="ECO:0000259" key="10">
    <source>
        <dbReference type="Pfam" id="PF13868"/>
    </source>
</evidence>
<reference evidence="11" key="2">
    <citation type="submission" date="2025-09" db="UniProtKB">
        <authorList>
            <consortium name="Ensembl"/>
        </authorList>
    </citation>
    <scope>IDENTIFICATION</scope>
</reference>
<dbReference type="GeneTree" id="ENSGT00730000111174"/>
<feature type="compositionally biased region" description="Basic residues" evidence="9">
    <location>
        <begin position="44"/>
        <end position="54"/>
    </location>
</feature>
<dbReference type="GO" id="GO:0036126">
    <property type="term" value="C:sperm flagellum"/>
    <property type="evidence" value="ECO:0007669"/>
    <property type="project" value="Ensembl"/>
</dbReference>
<feature type="region of interest" description="Disordered" evidence="9">
    <location>
        <begin position="1"/>
        <end position="56"/>
    </location>
</feature>
<dbReference type="Ensembl" id="ENSLLTT00000004363.1">
    <property type="protein sequence ID" value="ENSLLTP00000004192.1"/>
    <property type="gene ID" value="ENSLLTG00000003162.1"/>
</dbReference>
<evidence type="ECO:0000256" key="6">
    <source>
        <dbReference type="ARBA" id="ARBA00034116"/>
    </source>
</evidence>
<evidence type="ECO:0000256" key="1">
    <source>
        <dbReference type="ARBA" id="ARBA00004230"/>
    </source>
</evidence>
<feature type="coiled-coil region" evidence="8">
    <location>
        <begin position="317"/>
        <end position="417"/>
    </location>
</feature>
<feature type="coiled-coil region" evidence="8">
    <location>
        <begin position="468"/>
        <end position="549"/>
    </location>
</feature>
<dbReference type="PANTHER" id="PTHR15504:SF0">
    <property type="entry name" value="CILIA- AND FLAGELLA-ASSOCIATED PROTEIN 45"/>
    <property type="match status" value="1"/>
</dbReference>
<keyword evidence="5" id="KW-0966">Cell projection</keyword>
<dbReference type="GO" id="GO:0061966">
    <property type="term" value="P:establishment of left/right asymmetry"/>
    <property type="evidence" value="ECO:0007669"/>
    <property type="project" value="Ensembl"/>
</dbReference>
<evidence type="ECO:0000256" key="9">
    <source>
        <dbReference type="SAM" id="MobiDB-lite"/>
    </source>
</evidence>
<evidence type="ECO:0000313" key="11">
    <source>
        <dbReference type="Ensembl" id="ENSLLTP00000004192.1"/>
    </source>
</evidence>
<dbReference type="PANTHER" id="PTHR15504">
    <property type="entry name" value="NASOPHARYNGEAL EPITHELIUM SPECIFIC PROTEIN 1"/>
    <property type="match status" value="1"/>
</dbReference>
<keyword evidence="3 8" id="KW-0175">Coiled coil</keyword>
<gene>
    <name evidence="11" type="primary">CFAP45</name>
</gene>
<evidence type="ECO:0000256" key="5">
    <source>
        <dbReference type="ARBA" id="ARBA00023273"/>
    </source>
</evidence>
<evidence type="ECO:0000256" key="7">
    <source>
        <dbReference type="ARBA" id="ARBA00034142"/>
    </source>
</evidence>
<evidence type="ECO:0000256" key="8">
    <source>
        <dbReference type="SAM" id="Coils"/>
    </source>
</evidence>
<organism evidence="11 12">
    <name type="scientific">Laticauda laticaudata</name>
    <name type="common">Blue-ringed sea krait</name>
    <name type="synonym">Blue-lipped sea krait</name>
    <dbReference type="NCBI Taxonomy" id="8630"/>
    <lineage>
        <taxon>Eukaryota</taxon>
        <taxon>Metazoa</taxon>
        <taxon>Chordata</taxon>
        <taxon>Craniata</taxon>
        <taxon>Vertebrata</taxon>
        <taxon>Euteleostomi</taxon>
        <taxon>Lepidosauria</taxon>
        <taxon>Squamata</taxon>
        <taxon>Bifurcata</taxon>
        <taxon>Unidentata</taxon>
        <taxon>Episquamata</taxon>
        <taxon>Toxicofera</taxon>
        <taxon>Serpentes</taxon>
        <taxon>Colubroidea</taxon>
        <taxon>Elapidae</taxon>
        <taxon>Laticaudinae</taxon>
        <taxon>Laticauda</taxon>
    </lineage>
</organism>
<feature type="domain" description="Trichohyalin-plectin-homology" evidence="10">
    <location>
        <begin position="210"/>
        <end position="557"/>
    </location>
</feature>
<dbReference type="GO" id="GO:0030317">
    <property type="term" value="P:flagellated sperm motility"/>
    <property type="evidence" value="ECO:0007669"/>
    <property type="project" value="Ensembl"/>
</dbReference>
<keyword evidence="12" id="KW-1185">Reference proteome</keyword>
<comment type="subcellular location">
    <subcellularLocation>
        <location evidence="1">Cell projection</location>
        <location evidence="1">Cilium</location>
        <location evidence="1">Flagellum</location>
    </subcellularLocation>
</comment>
<keyword evidence="4" id="KW-0969">Cilium</keyword>
<dbReference type="GO" id="GO:0005879">
    <property type="term" value="C:axonemal microtubule"/>
    <property type="evidence" value="ECO:0007669"/>
    <property type="project" value="Ensembl"/>
</dbReference>
<dbReference type="AlphaFoldDB" id="A0A8C5RM40"/>
<comment type="similarity">
    <text evidence="6">Belongs to the CFAP45 family.</text>
</comment>
<accession>A0A8C5RM40</accession>
<evidence type="ECO:0000313" key="12">
    <source>
        <dbReference type="Proteomes" id="UP000694406"/>
    </source>
</evidence>